<keyword evidence="4" id="KW-1185">Reference proteome</keyword>
<organism evidence="3 4">
    <name type="scientific">Parathielavia hyrcaniae</name>
    <dbReference type="NCBI Taxonomy" id="113614"/>
    <lineage>
        <taxon>Eukaryota</taxon>
        <taxon>Fungi</taxon>
        <taxon>Dikarya</taxon>
        <taxon>Ascomycota</taxon>
        <taxon>Pezizomycotina</taxon>
        <taxon>Sordariomycetes</taxon>
        <taxon>Sordariomycetidae</taxon>
        <taxon>Sordariales</taxon>
        <taxon>Chaetomiaceae</taxon>
        <taxon>Parathielavia</taxon>
    </lineage>
</organism>
<dbReference type="Gene3D" id="1.10.10.60">
    <property type="entry name" value="Homeodomain-like"/>
    <property type="match status" value="1"/>
</dbReference>
<dbReference type="InterPro" id="IPR007889">
    <property type="entry name" value="HTH_Psq"/>
</dbReference>
<dbReference type="Pfam" id="PF05225">
    <property type="entry name" value="HTH_psq"/>
    <property type="match status" value="1"/>
</dbReference>
<comment type="caution">
    <text evidence="3">The sequence shown here is derived from an EMBL/GenBank/DDBJ whole genome shotgun (WGS) entry which is preliminary data.</text>
</comment>
<reference evidence="3" key="2">
    <citation type="submission" date="2023-05" db="EMBL/GenBank/DDBJ databases">
        <authorList>
            <consortium name="Lawrence Berkeley National Laboratory"/>
            <person name="Steindorff A."/>
            <person name="Hensen N."/>
            <person name="Bonometti L."/>
            <person name="Westerberg I."/>
            <person name="Brannstrom I.O."/>
            <person name="Guillou S."/>
            <person name="Cros-Aarteil S."/>
            <person name="Calhoun S."/>
            <person name="Haridas S."/>
            <person name="Kuo A."/>
            <person name="Mondo S."/>
            <person name="Pangilinan J."/>
            <person name="Riley R."/>
            <person name="Labutti K."/>
            <person name="Andreopoulos B."/>
            <person name="Lipzen A."/>
            <person name="Chen C."/>
            <person name="Yanf M."/>
            <person name="Daum C."/>
            <person name="Ng V."/>
            <person name="Clum A."/>
            <person name="Ohm R."/>
            <person name="Martin F."/>
            <person name="Silar P."/>
            <person name="Natvig D."/>
            <person name="Lalanne C."/>
            <person name="Gautier V."/>
            <person name="Ament-Velasquez S.L."/>
            <person name="Kruys A."/>
            <person name="Hutchinson M.I."/>
            <person name="Powell A.J."/>
            <person name="Barry K."/>
            <person name="Miller A.N."/>
            <person name="Grigoriev I.V."/>
            <person name="Debuchy R."/>
            <person name="Gladieux P."/>
            <person name="Thoren M.H."/>
            <person name="Johannesson H."/>
        </authorList>
    </citation>
    <scope>NUCLEOTIDE SEQUENCE</scope>
    <source>
        <strain evidence="3">CBS 757.83</strain>
    </source>
</reference>
<evidence type="ECO:0000256" key="1">
    <source>
        <dbReference type="SAM" id="MobiDB-lite"/>
    </source>
</evidence>
<feature type="compositionally biased region" description="Basic residues" evidence="1">
    <location>
        <begin position="75"/>
        <end position="84"/>
    </location>
</feature>
<feature type="region of interest" description="Disordered" evidence="1">
    <location>
        <begin position="45"/>
        <end position="84"/>
    </location>
</feature>
<gene>
    <name evidence="3" type="ORF">N658DRAFT_437816</name>
</gene>
<evidence type="ECO:0000313" key="3">
    <source>
        <dbReference type="EMBL" id="KAK4095667.1"/>
    </source>
</evidence>
<name>A0AAN6SWR1_9PEZI</name>
<reference evidence="3" key="1">
    <citation type="journal article" date="2023" name="Mol. Phylogenet. Evol.">
        <title>Genome-scale phylogeny and comparative genomics of the fungal order Sordariales.</title>
        <authorList>
            <person name="Hensen N."/>
            <person name="Bonometti L."/>
            <person name="Westerberg I."/>
            <person name="Brannstrom I.O."/>
            <person name="Guillou S."/>
            <person name="Cros-Aarteil S."/>
            <person name="Calhoun S."/>
            <person name="Haridas S."/>
            <person name="Kuo A."/>
            <person name="Mondo S."/>
            <person name="Pangilinan J."/>
            <person name="Riley R."/>
            <person name="LaButti K."/>
            <person name="Andreopoulos B."/>
            <person name="Lipzen A."/>
            <person name="Chen C."/>
            <person name="Yan M."/>
            <person name="Daum C."/>
            <person name="Ng V."/>
            <person name="Clum A."/>
            <person name="Steindorff A."/>
            <person name="Ohm R.A."/>
            <person name="Martin F."/>
            <person name="Silar P."/>
            <person name="Natvig D.O."/>
            <person name="Lalanne C."/>
            <person name="Gautier V."/>
            <person name="Ament-Velasquez S.L."/>
            <person name="Kruys A."/>
            <person name="Hutchinson M.I."/>
            <person name="Powell A.J."/>
            <person name="Barry K."/>
            <person name="Miller A.N."/>
            <person name="Grigoriev I.V."/>
            <person name="Debuchy R."/>
            <person name="Gladieux P."/>
            <person name="Hiltunen Thoren M."/>
            <person name="Johannesson H."/>
        </authorList>
    </citation>
    <scope>NUCLEOTIDE SEQUENCE</scope>
    <source>
        <strain evidence="3">CBS 757.83</strain>
    </source>
</reference>
<proteinExistence type="predicted"/>
<accession>A0AAN6SWR1</accession>
<dbReference type="SUPFAM" id="SSF46689">
    <property type="entry name" value="Homeodomain-like"/>
    <property type="match status" value="1"/>
</dbReference>
<dbReference type="Proteomes" id="UP001305647">
    <property type="component" value="Unassembled WGS sequence"/>
</dbReference>
<evidence type="ECO:0000259" key="2">
    <source>
        <dbReference type="Pfam" id="PF05225"/>
    </source>
</evidence>
<feature type="domain" description="HTH psq-type" evidence="2">
    <location>
        <begin position="11"/>
        <end position="48"/>
    </location>
</feature>
<dbReference type="AlphaFoldDB" id="A0AAN6SWR1"/>
<feature type="compositionally biased region" description="Basic and acidic residues" evidence="1">
    <location>
        <begin position="56"/>
        <end position="66"/>
    </location>
</feature>
<protein>
    <recommendedName>
        <fullName evidence="2">HTH psq-type domain-containing protein</fullName>
    </recommendedName>
</protein>
<dbReference type="EMBL" id="MU863847">
    <property type="protein sequence ID" value="KAK4095667.1"/>
    <property type="molecule type" value="Genomic_DNA"/>
</dbReference>
<dbReference type="GO" id="GO:0003677">
    <property type="term" value="F:DNA binding"/>
    <property type="evidence" value="ECO:0007669"/>
    <property type="project" value="InterPro"/>
</dbReference>
<sequence>MTSPSYEARVILALQAIRNDKKLSVRAAVKLYDVRRTTLQNRLAGRLSRINQQGGRRAEGHGRGAEEAPDQSFKAVRKTNRKKAGVLWCQDQRARCRMQSARRRSRA</sequence>
<evidence type="ECO:0000313" key="4">
    <source>
        <dbReference type="Proteomes" id="UP001305647"/>
    </source>
</evidence>
<dbReference type="InterPro" id="IPR009057">
    <property type="entry name" value="Homeodomain-like_sf"/>
</dbReference>